<dbReference type="GO" id="GO:0005737">
    <property type="term" value="C:cytoplasm"/>
    <property type="evidence" value="ECO:0007669"/>
    <property type="project" value="UniProtKB-SubCell"/>
</dbReference>
<dbReference type="Gene3D" id="1.10.150.530">
    <property type="match status" value="1"/>
</dbReference>
<evidence type="ECO:0000256" key="11">
    <source>
        <dbReference type="ARBA" id="ARBA00023004"/>
    </source>
</evidence>
<comment type="miscellaneous">
    <text evidence="14">Reaction proceeds by a ping-pong mechanism involving intermediate methylation of a conserved cysteine residue.</text>
</comment>
<dbReference type="AlphaFoldDB" id="A0A7X3SQS7"/>
<evidence type="ECO:0000256" key="7">
    <source>
        <dbReference type="ARBA" id="ARBA00022679"/>
    </source>
</evidence>
<dbReference type="Pfam" id="PF21016">
    <property type="entry name" value="RlmN_N"/>
    <property type="match status" value="1"/>
</dbReference>
<comment type="catalytic activity">
    <reaction evidence="14">
        <text>adenosine(2503) in 23S rRNA + 2 reduced [2Fe-2S]-[ferredoxin] + 2 S-adenosyl-L-methionine = 2-methyladenosine(2503) in 23S rRNA + 5'-deoxyadenosine + L-methionine + 2 oxidized [2Fe-2S]-[ferredoxin] + S-adenosyl-L-homocysteine</text>
        <dbReference type="Rhea" id="RHEA:42916"/>
        <dbReference type="Rhea" id="RHEA-COMP:10000"/>
        <dbReference type="Rhea" id="RHEA-COMP:10001"/>
        <dbReference type="Rhea" id="RHEA-COMP:10152"/>
        <dbReference type="Rhea" id="RHEA-COMP:10282"/>
        <dbReference type="ChEBI" id="CHEBI:17319"/>
        <dbReference type="ChEBI" id="CHEBI:33737"/>
        <dbReference type="ChEBI" id="CHEBI:33738"/>
        <dbReference type="ChEBI" id="CHEBI:57844"/>
        <dbReference type="ChEBI" id="CHEBI:57856"/>
        <dbReference type="ChEBI" id="CHEBI:59789"/>
        <dbReference type="ChEBI" id="CHEBI:74411"/>
        <dbReference type="ChEBI" id="CHEBI:74497"/>
        <dbReference type="EC" id="2.1.1.192"/>
    </reaction>
</comment>
<evidence type="ECO:0000256" key="3">
    <source>
        <dbReference type="ARBA" id="ARBA00022485"/>
    </source>
</evidence>
<evidence type="ECO:0000256" key="12">
    <source>
        <dbReference type="ARBA" id="ARBA00023014"/>
    </source>
</evidence>
<name>A0A7X3SQS7_9HYPH</name>
<dbReference type="Gene3D" id="3.20.20.70">
    <property type="entry name" value="Aldolase class I"/>
    <property type="match status" value="1"/>
</dbReference>
<protein>
    <recommendedName>
        <fullName evidence="14">Dual-specificity RNA methyltransferase RlmN</fullName>
        <ecNumber evidence="14">2.1.1.192</ecNumber>
    </recommendedName>
    <alternativeName>
        <fullName evidence="14">23S rRNA (adenine(2503)-C(2))-methyltransferase</fullName>
    </alternativeName>
    <alternativeName>
        <fullName evidence="14">23S rRNA m2A2503 methyltransferase</fullName>
    </alternativeName>
    <alternativeName>
        <fullName evidence="14">Ribosomal RNA large subunit methyltransferase N</fullName>
    </alternativeName>
    <alternativeName>
        <fullName evidence="14">tRNA (adenine(37)-C(2))-methyltransferase</fullName>
    </alternativeName>
    <alternativeName>
        <fullName evidence="14">tRNA m2A37 methyltransferase</fullName>
    </alternativeName>
</protein>
<gene>
    <name evidence="14 16" type="primary">rlmN</name>
    <name evidence="16" type="ORF">GR328_18485</name>
</gene>
<dbReference type="SFLD" id="SFLDG01062">
    <property type="entry name" value="methyltransferase_(Class_A)"/>
    <property type="match status" value="1"/>
</dbReference>
<accession>A0A7X3SQS7</accession>
<keyword evidence="17" id="KW-1185">Reference proteome</keyword>
<evidence type="ECO:0000256" key="6">
    <source>
        <dbReference type="ARBA" id="ARBA00022603"/>
    </source>
</evidence>
<dbReference type="SMART" id="SM00729">
    <property type="entry name" value="Elp3"/>
    <property type="match status" value="1"/>
</dbReference>
<keyword evidence="8 14" id="KW-0949">S-adenosyl-L-methionine</keyword>
<keyword evidence="13 14" id="KW-1015">Disulfide bond</keyword>
<dbReference type="PROSITE" id="PS51918">
    <property type="entry name" value="RADICAL_SAM"/>
    <property type="match status" value="1"/>
</dbReference>
<dbReference type="GO" id="GO:0070475">
    <property type="term" value="P:rRNA base methylation"/>
    <property type="evidence" value="ECO:0007669"/>
    <property type="project" value="UniProtKB-UniRule"/>
</dbReference>
<dbReference type="PANTHER" id="PTHR30544:SF5">
    <property type="entry name" value="RADICAL SAM CORE DOMAIN-CONTAINING PROTEIN"/>
    <property type="match status" value="1"/>
</dbReference>
<feature type="active site" description="S-methylcysteine intermediate" evidence="14">
    <location>
        <position position="391"/>
    </location>
</feature>
<organism evidence="16 17">
    <name type="scientific">Microvirga makkahensis</name>
    <dbReference type="NCBI Taxonomy" id="1128670"/>
    <lineage>
        <taxon>Bacteria</taxon>
        <taxon>Pseudomonadati</taxon>
        <taxon>Pseudomonadota</taxon>
        <taxon>Alphaproteobacteria</taxon>
        <taxon>Hyphomicrobiales</taxon>
        <taxon>Methylobacteriaceae</taxon>
        <taxon>Microvirga</taxon>
    </lineage>
</organism>
<comment type="subcellular location">
    <subcellularLocation>
        <location evidence="1 14">Cytoplasm</location>
    </subcellularLocation>
</comment>
<dbReference type="PANTHER" id="PTHR30544">
    <property type="entry name" value="23S RRNA METHYLTRANSFERASE"/>
    <property type="match status" value="1"/>
</dbReference>
<dbReference type="HAMAP" id="MF_01849">
    <property type="entry name" value="RNA_methyltr_RlmN"/>
    <property type="match status" value="1"/>
</dbReference>
<dbReference type="InterPro" id="IPR027492">
    <property type="entry name" value="RNA_MTrfase_RlmN"/>
</dbReference>
<dbReference type="GO" id="GO:0046872">
    <property type="term" value="F:metal ion binding"/>
    <property type="evidence" value="ECO:0007669"/>
    <property type="project" value="UniProtKB-KW"/>
</dbReference>
<dbReference type="InterPro" id="IPR058240">
    <property type="entry name" value="rSAM_sf"/>
</dbReference>
<feature type="binding site" evidence="14">
    <location>
        <begin position="271"/>
        <end position="273"/>
    </location>
    <ligand>
        <name>S-adenosyl-L-methionine</name>
        <dbReference type="ChEBI" id="CHEBI:59789"/>
    </ligand>
</feature>
<evidence type="ECO:0000256" key="13">
    <source>
        <dbReference type="ARBA" id="ARBA00023157"/>
    </source>
</evidence>
<reference evidence="16 17" key="1">
    <citation type="submission" date="2019-12" db="EMBL/GenBank/DDBJ databases">
        <authorList>
            <person name="Yuan C.-G."/>
        </authorList>
    </citation>
    <scope>NUCLEOTIDE SEQUENCE [LARGE SCALE GENOMIC DNA]</scope>
    <source>
        <strain evidence="16 17">KCTC 23863</strain>
    </source>
</reference>
<evidence type="ECO:0000256" key="4">
    <source>
        <dbReference type="ARBA" id="ARBA00022490"/>
    </source>
</evidence>
<dbReference type="SUPFAM" id="SSF102114">
    <property type="entry name" value="Radical SAM enzymes"/>
    <property type="match status" value="1"/>
</dbReference>
<evidence type="ECO:0000256" key="5">
    <source>
        <dbReference type="ARBA" id="ARBA00022552"/>
    </source>
</evidence>
<dbReference type="SFLD" id="SFLDS00029">
    <property type="entry name" value="Radical_SAM"/>
    <property type="match status" value="1"/>
</dbReference>
<feature type="domain" description="Radical SAM core" evidence="15">
    <location>
        <begin position="138"/>
        <end position="388"/>
    </location>
</feature>
<sequence>MAVSDAARAAGQTALSIEKTAEMSVAAGAAPGGASLIGLTRDQLKDSLAAIGVAERELKMRVAQLWHWIYLRGAKDFSEMTNVGKELRARLAAAYTLTRPQVVSEQVSKDGTRKWLIRMASTGPLDKGAEIECVYIPEVDRGTLCVSSQVGCTLTCSFCHTGTQRLVRNLTSAEIVAQLIVARDSIGDWPDATPPEGAFVPTDGGRFVSNIVFMGMGEPLYNTDNVIDAIGVMSDNEGLGLSRRRITVSTSGVVPQMERLGAEANTMLAISLHAVRDELRDVLVPINRKYDIKQLLDACRAYPGLSNARRITFEYVMLKGVNDSDADARELVRLLRGIPAKINLIPFNPWPGSKYECSDWERIERFSEIVFRAGYASPVRTPRGRDILAACGQLKSETEKLRARARMMAEQGIGAEGVYAVGNGE</sequence>
<comment type="function">
    <text evidence="14">Specifically methylates position 2 of adenine 2503 in 23S rRNA and position 2 of adenine 37 in tRNAs. m2A2503 modification seems to play a crucial role in the proofreading step occurring at the peptidyl transferase center and thus would serve to optimize ribosomal fidelity.</text>
</comment>
<dbReference type="Proteomes" id="UP000436483">
    <property type="component" value="Unassembled WGS sequence"/>
</dbReference>
<evidence type="ECO:0000256" key="9">
    <source>
        <dbReference type="ARBA" id="ARBA00022694"/>
    </source>
</evidence>
<dbReference type="InterPro" id="IPR007197">
    <property type="entry name" value="rSAM"/>
</dbReference>
<dbReference type="GO" id="GO:0002935">
    <property type="term" value="F:tRNA (adenine(37)-C2)-methyltransferase activity"/>
    <property type="evidence" value="ECO:0007669"/>
    <property type="project" value="UniProtKB-UniRule"/>
</dbReference>
<dbReference type="FunFam" id="3.20.20.70:FF:000008">
    <property type="entry name" value="Dual-specificity RNA methyltransferase RlmN"/>
    <property type="match status" value="1"/>
</dbReference>
<evidence type="ECO:0000313" key="17">
    <source>
        <dbReference type="Proteomes" id="UP000436483"/>
    </source>
</evidence>
<keyword evidence="4 14" id="KW-0963">Cytoplasm</keyword>
<dbReference type="Pfam" id="PF04055">
    <property type="entry name" value="Radical_SAM"/>
    <property type="match status" value="1"/>
</dbReference>
<comment type="similarity">
    <text evidence="2 14">Belongs to the radical SAM superfamily. RlmN family.</text>
</comment>
<comment type="cofactor">
    <cofactor evidence="14">
        <name>[4Fe-4S] cluster</name>
        <dbReference type="ChEBI" id="CHEBI:49883"/>
    </cofactor>
    <text evidence="14">Binds 1 [4Fe-4S] cluster. The cluster is coordinated with 3 cysteines and an exchangeable S-adenosyl-L-methionine.</text>
</comment>
<comment type="caution">
    <text evidence="16">The sequence shown here is derived from an EMBL/GenBank/DDBJ whole genome shotgun (WGS) entry which is preliminary data.</text>
</comment>
<evidence type="ECO:0000259" key="15">
    <source>
        <dbReference type="PROSITE" id="PS51918"/>
    </source>
</evidence>
<keyword evidence="9 14" id="KW-0819">tRNA processing</keyword>
<dbReference type="GO" id="GO:0030488">
    <property type="term" value="P:tRNA methylation"/>
    <property type="evidence" value="ECO:0007669"/>
    <property type="project" value="UniProtKB-UniRule"/>
</dbReference>
<reference evidence="16 17" key="2">
    <citation type="submission" date="2020-01" db="EMBL/GenBank/DDBJ databases">
        <title>Microvirga sp. nov., an arsenate reduction bacterium isolated from Tibet hotspring sediments.</title>
        <authorList>
            <person name="Xian W.-D."/>
            <person name="Li W.-J."/>
        </authorList>
    </citation>
    <scope>NUCLEOTIDE SEQUENCE [LARGE SCALE GENOMIC DNA]</scope>
    <source>
        <strain evidence="16 17">KCTC 23863</strain>
    </source>
</reference>
<comment type="catalytic activity">
    <reaction evidence="14">
        <text>adenosine(37) in tRNA + 2 reduced [2Fe-2S]-[ferredoxin] + 2 S-adenosyl-L-methionine = 2-methyladenosine(37) in tRNA + 5'-deoxyadenosine + L-methionine + 2 oxidized [2Fe-2S]-[ferredoxin] + S-adenosyl-L-homocysteine</text>
        <dbReference type="Rhea" id="RHEA:43332"/>
        <dbReference type="Rhea" id="RHEA-COMP:10000"/>
        <dbReference type="Rhea" id="RHEA-COMP:10001"/>
        <dbReference type="Rhea" id="RHEA-COMP:10162"/>
        <dbReference type="Rhea" id="RHEA-COMP:10485"/>
        <dbReference type="ChEBI" id="CHEBI:17319"/>
        <dbReference type="ChEBI" id="CHEBI:33737"/>
        <dbReference type="ChEBI" id="CHEBI:33738"/>
        <dbReference type="ChEBI" id="CHEBI:57844"/>
        <dbReference type="ChEBI" id="CHEBI:57856"/>
        <dbReference type="ChEBI" id="CHEBI:59789"/>
        <dbReference type="ChEBI" id="CHEBI:74411"/>
        <dbReference type="ChEBI" id="CHEBI:74497"/>
        <dbReference type="EC" id="2.1.1.192"/>
    </reaction>
</comment>
<proteinExistence type="inferred from homology"/>
<dbReference type="PIRSF" id="PIRSF006004">
    <property type="entry name" value="CHP00048"/>
    <property type="match status" value="1"/>
</dbReference>
<dbReference type="EMBL" id="WURB01000016">
    <property type="protein sequence ID" value="MXQ13414.1"/>
    <property type="molecule type" value="Genomic_DNA"/>
</dbReference>
<keyword evidence="5 14" id="KW-0698">rRNA processing</keyword>
<evidence type="ECO:0000256" key="8">
    <source>
        <dbReference type="ARBA" id="ARBA00022691"/>
    </source>
</evidence>
<dbReference type="OrthoDB" id="9793973at2"/>
<dbReference type="InterPro" id="IPR006638">
    <property type="entry name" value="Elp3/MiaA/NifB-like_rSAM"/>
</dbReference>
<dbReference type="NCBIfam" id="TIGR00048">
    <property type="entry name" value="rRNA_mod_RlmN"/>
    <property type="match status" value="1"/>
</dbReference>
<dbReference type="InterPro" id="IPR004383">
    <property type="entry name" value="rRNA_lsu_MTrfase_RlmN/Cfr"/>
</dbReference>
<dbReference type="InterPro" id="IPR013785">
    <property type="entry name" value="Aldolase_TIM"/>
</dbReference>
<dbReference type="InterPro" id="IPR048641">
    <property type="entry name" value="RlmN_N"/>
</dbReference>
<dbReference type="GO" id="GO:0019843">
    <property type="term" value="F:rRNA binding"/>
    <property type="evidence" value="ECO:0007669"/>
    <property type="project" value="UniProtKB-UniRule"/>
</dbReference>
<feature type="binding site" evidence="14">
    <location>
        <position position="348"/>
    </location>
    <ligand>
        <name>S-adenosyl-L-methionine</name>
        <dbReference type="ChEBI" id="CHEBI:59789"/>
    </ligand>
</feature>
<feature type="binding site" evidence="14">
    <location>
        <position position="249"/>
    </location>
    <ligand>
        <name>S-adenosyl-L-methionine</name>
        <dbReference type="ChEBI" id="CHEBI:59789"/>
    </ligand>
</feature>
<keyword evidence="10 14" id="KW-0479">Metal-binding</keyword>
<feature type="binding site" evidence="14">
    <location>
        <begin position="217"/>
        <end position="218"/>
    </location>
    <ligand>
        <name>S-adenosyl-L-methionine</name>
        <dbReference type="ChEBI" id="CHEBI:59789"/>
    </ligand>
</feature>
<dbReference type="SFLD" id="SFLDF00275">
    <property type="entry name" value="adenosine_C2_methyltransferase"/>
    <property type="match status" value="1"/>
</dbReference>
<feature type="binding site" evidence="14">
    <location>
        <position position="159"/>
    </location>
    <ligand>
        <name>[4Fe-4S] cluster</name>
        <dbReference type="ChEBI" id="CHEBI:49883"/>
        <note>4Fe-4S-S-AdoMet</note>
    </ligand>
</feature>
<comment type="caution">
    <text evidence="14">Lacks conserved residue(s) required for the propagation of feature annotation.</text>
</comment>
<dbReference type="GO" id="GO:0070040">
    <property type="term" value="F:rRNA (adenine(2503)-C2-)-methyltransferase activity"/>
    <property type="evidence" value="ECO:0007669"/>
    <property type="project" value="UniProtKB-UniRule"/>
</dbReference>
<evidence type="ECO:0000313" key="16">
    <source>
        <dbReference type="EMBL" id="MXQ13414.1"/>
    </source>
</evidence>
<evidence type="ECO:0000256" key="10">
    <source>
        <dbReference type="ARBA" id="ARBA00022723"/>
    </source>
</evidence>
<keyword evidence="7 14" id="KW-0808">Transferase</keyword>
<dbReference type="CDD" id="cd01335">
    <property type="entry name" value="Radical_SAM"/>
    <property type="match status" value="1"/>
</dbReference>
<dbReference type="GO" id="GO:0000049">
    <property type="term" value="F:tRNA binding"/>
    <property type="evidence" value="ECO:0007669"/>
    <property type="project" value="UniProtKB-UniRule"/>
</dbReference>
<evidence type="ECO:0000256" key="2">
    <source>
        <dbReference type="ARBA" id="ARBA00007544"/>
    </source>
</evidence>
<keyword evidence="3 14" id="KW-0004">4Fe-4S</keyword>
<dbReference type="EC" id="2.1.1.192" evidence="14"/>
<evidence type="ECO:0000256" key="1">
    <source>
        <dbReference type="ARBA" id="ARBA00004496"/>
    </source>
</evidence>
<evidence type="ECO:0000256" key="14">
    <source>
        <dbReference type="HAMAP-Rule" id="MF_01849"/>
    </source>
</evidence>
<keyword evidence="12 14" id="KW-0411">Iron-sulfur</keyword>
<keyword evidence="6 14" id="KW-0489">Methyltransferase</keyword>
<feature type="active site" description="Proton acceptor" evidence="14">
    <location>
        <position position="132"/>
    </location>
</feature>
<feature type="binding site" evidence="14">
    <location>
        <position position="152"/>
    </location>
    <ligand>
        <name>[4Fe-4S] cluster</name>
        <dbReference type="ChEBI" id="CHEBI:49883"/>
        <note>4Fe-4S-S-AdoMet</note>
    </ligand>
</feature>
<keyword evidence="11 14" id="KW-0408">Iron</keyword>
<dbReference type="GO" id="GO:0051539">
    <property type="term" value="F:4 iron, 4 sulfur cluster binding"/>
    <property type="evidence" value="ECO:0007669"/>
    <property type="project" value="UniProtKB-UniRule"/>
</dbReference>
<dbReference type="InterPro" id="IPR040072">
    <property type="entry name" value="Methyltransferase_A"/>
</dbReference>
<feature type="binding site" evidence="14">
    <location>
        <position position="156"/>
    </location>
    <ligand>
        <name>[4Fe-4S] cluster</name>
        <dbReference type="ChEBI" id="CHEBI:49883"/>
        <note>4Fe-4S-S-AdoMet</note>
    </ligand>
</feature>